<evidence type="ECO:0000256" key="4">
    <source>
        <dbReference type="ARBA" id="ARBA00023002"/>
    </source>
</evidence>
<dbReference type="AlphaFoldDB" id="A0AAF0ES74"/>
<dbReference type="GO" id="GO:0045454">
    <property type="term" value="P:cell redox homeostasis"/>
    <property type="evidence" value="ECO:0007669"/>
    <property type="project" value="TreeGrafter"/>
</dbReference>
<evidence type="ECO:0000313" key="14">
    <source>
        <dbReference type="EMBL" id="WFD35766.1"/>
    </source>
</evidence>
<dbReference type="PANTHER" id="PTHR10430">
    <property type="entry name" value="PEROXIREDOXIN"/>
    <property type="match status" value="1"/>
</dbReference>
<dbReference type="Gene3D" id="3.40.30.10">
    <property type="entry name" value="Glutaredoxin"/>
    <property type="match status" value="1"/>
</dbReference>
<dbReference type="InterPro" id="IPR013740">
    <property type="entry name" value="Redoxin"/>
</dbReference>
<dbReference type="SUPFAM" id="SSF52833">
    <property type="entry name" value="Thioredoxin-like"/>
    <property type="match status" value="1"/>
</dbReference>
<gene>
    <name evidence="14" type="primary">AHP1_2</name>
    <name evidence="14" type="ORF">MCUN1_002628</name>
</gene>
<accession>A0AAF0ES74</accession>
<reference evidence="14" key="1">
    <citation type="submission" date="2023-03" db="EMBL/GenBank/DDBJ databases">
        <title>Mating type loci evolution in Malassezia.</title>
        <authorList>
            <person name="Coelho M.A."/>
        </authorList>
    </citation>
    <scope>NUCLEOTIDE SEQUENCE</scope>
    <source>
        <strain evidence="14">CBS 11721</strain>
    </source>
</reference>
<comment type="similarity">
    <text evidence="1 12">Belongs to the peroxiredoxin family. Prx5 subfamily.</text>
</comment>
<proteinExistence type="inferred from homology"/>
<protein>
    <recommendedName>
        <fullName evidence="8">Putative peroxiredoxin</fullName>
    </recommendedName>
    <alternativeName>
        <fullName evidence="9">Thioredoxin reductase</fullName>
    </alternativeName>
    <alternativeName>
        <fullName evidence="10">Thioredoxin-dependent peroxiredoxin</fullName>
    </alternativeName>
</protein>
<comment type="function">
    <text evidence="12">Thiol-specific peroxidase that catalyzes the reduction of hydrogen peroxide and organic hydroperoxides to water and alcohols, respectively. Plays a role in cell protection against oxidative stress by detoxifying peroxides.</text>
</comment>
<dbReference type="CDD" id="cd03013">
    <property type="entry name" value="PRX5_like"/>
    <property type="match status" value="1"/>
</dbReference>
<dbReference type="PANTHER" id="PTHR10430:SF16">
    <property type="entry name" value="PEROXIREDOXIN-5, MITOCHONDRIAL"/>
    <property type="match status" value="1"/>
</dbReference>
<evidence type="ECO:0000256" key="7">
    <source>
        <dbReference type="ARBA" id="ARBA00063543"/>
    </source>
</evidence>
<evidence type="ECO:0000256" key="1">
    <source>
        <dbReference type="ARBA" id="ARBA00010505"/>
    </source>
</evidence>
<dbReference type="EMBL" id="CP119879">
    <property type="protein sequence ID" value="WFD35766.1"/>
    <property type="molecule type" value="Genomic_DNA"/>
</dbReference>
<dbReference type="PROSITE" id="PS51352">
    <property type="entry name" value="THIOREDOXIN_2"/>
    <property type="match status" value="1"/>
</dbReference>
<dbReference type="GO" id="GO:0034599">
    <property type="term" value="P:cellular response to oxidative stress"/>
    <property type="evidence" value="ECO:0007669"/>
    <property type="project" value="InterPro"/>
</dbReference>
<dbReference type="InterPro" id="IPR036249">
    <property type="entry name" value="Thioredoxin-like_sf"/>
</dbReference>
<organism evidence="14 15">
    <name type="scientific">Malassezia cuniculi</name>
    <dbReference type="NCBI Taxonomy" id="948313"/>
    <lineage>
        <taxon>Eukaryota</taxon>
        <taxon>Fungi</taxon>
        <taxon>Dikarya</taxon>
        <taxon>Basidiomycota</taxon>
        <taxon>Ustilaginomycotina</taxon>
        <taxon>Malasseziomycetes</taxon>
        <taxon>Malasseziales</taxon>
        <taxon>Malasseziaceae</taxon>
        <taxon>Malassezia</taxon>
    </lineage>
</organism>
<dbReference type="InterPro" id="IPR013766">
    <property type="entry name" value="Thioredoxin_domain"/>
</dbReference>
<evidence type="ECO:0000313" key="15">
    <source>
        <dbReference type="Proteomes" id="UP001219933"/>
    </source>
</evidence>
<evidence type="ECO:0000259" key="13">
    <source>
        <dbReference type="PROSITE" id="PS51352"/>
    </source>
</evidence>
<keyword evidence="3 12" id="KW-0049">Antioxidant</keyword>
<evidence type="ECO:0000256" key="3">
    <source>
        <dbReference type="ARBA" id="ARBA00022862"/>
    </source>
</evidence>
<dbReference type="InterPro" id="IPR037944">
    <property type="entry name" value="PRX5-like"/>
</dbReference>
<keyword evidence="5" id="KW-1015">Disulfide bond</keyword>
<name>A0AAF0ES74_9BASI</name>
<comment type="subunit">
    <text evidence="7">Homodimer; disulfide-linked, upon oxidation.</text>
</comment>
<dbReference type="GO" id="GO:0005739">
    <property type="term" value="C:mitochondrion"/>
    <property type="evidence" value="ECO:0007669"/>
    <property type="project" value="TreeGrafter"/>
</dbReference>
<dbReference type="Pfam" id="PF08534">
    <property type="entry name" value="Redoxin"/>
    <property type="match status" value="1"/>
</dbReference>
<dbReference type="Proteomes" id="UP001219933">
    <property type="component" value="Chromosome 3"/>
</dbReference>
<feature type="domain" description="Thioredoxin" evidence="13">
    <location>
        <begin position="2"/>
        <end position="168"/>
    </location>
</feature>
<evidence type="ECO:0000256" key="12">
    <source>
        <dbReference type="RuleBase" id="RU366011"/>
    </source>
</evidence>
<evidence type="ECO:0000256" key="5">
    <source>
        <dbReference type="ARBA" id="ARBA00023157"/>
    </source>
</evidence>
<dbReference type="FunFam" id="3.40.30.10:FF:000020">
    <property type="entry name" value="Peroxiredoxin"/>
    <property type="match status" value="1"/>
</dbReference>
<keyword evidence="4 12" id="KW-0560">Oxidoreductase</keyword>
<keyword evidence="15" id="KW-1185">Reference proteome</keyword>
<evidence type="ECO:0000256" key="10">
    <source>
        <dbReference type="ARBA" id="ARBA00079296"/>
    </source>
</evidence>
<dbReference type="GO" id="GO:0042744">
    <property type="term" value="P:hydrogen peroxide catabolic process"/>
    <property type="evidence" value="ECO:0007669"/>
    <property type="project" value="TreeGrafter"/>
</dbReference>
<feature type="active site" description="Cysteine sulfenic acid (-SOH) intermediate" evidence="11">
    <location>
        <position position="58"/>
    </location>
</feature>
<dbReference type="GO" id="GO:0008379">
    <property type="term" value="F:thioredoxin peroxidase activity"/>
    <property type="evidence" value="ECO:0007669"/>
    <property type="project" value="InterPro"/>
</dbReference>
<evidence type="ECO:0000256" key="9">
    <source>
        <dbReference type="ARBA" id="ARBA00076301"/>
    </source>
</evidence>
<dbReference type="GO" id="GO:0005777">
    <property type="term" value="C:peroxisome"/>
    <property type="evidence" value="ECO:0007669"/>
    <property type="project" value="TreeGrafter"/>
</dbReference>
<evidence type="ECO:0000256" key="11">
    <source>
        <dbReference type="PIRSR" id="PIRSR637944-1"/>
    </source>
</evidence>
<evidence type="ECO:0000256" key="2">
    <source>
        <dbReference type="ARBA" id="ARBA00022559"/>
    </source>
</evidence>
<evidence type="ECO:0000256" key="6">
    <source>
        <dbReference type="ARBA" id="ARBA00023284"/>
    </source>
</evidence>
<keyword evidence="2 12" id="KW-0575">Peroxidase</keyword>
<evidence type="ECO:0000256" key="8">
    <source>
        <dbReference type="ARBA" id="ARBA00074156"/>
    </source>
</evidence>
<keyword evidence="6 12" id="KW-0676">Redox-active center</keyword>
<sequence>MSVEGQTVPDTTFTYVPWNPELDSGKVCGIPTTFQSHKEFKGKKVVVISVPGAFTPTCHMHHIPPFIQNIEELKAKGVSDVYVIAANDAFVMSAWGTENEAKDKVIFANDTNTAFSKALGATVDLSARGMGERTARYATVIDDLKITYFGLDSGELKNSSYEAVLSKL</sequence>